<dbReference type="NCBIfam" id="NF045541">
    <property type="entry name" value="scaf_prot_MCP2"/>
    <property type="match status" value="1"/>
</dbReference>
<keyword evidence="5" id="KW-1185">Reference proteome</keyword>
<comment type="caution">
    <text evidence="3">The sequence shown here is derived from an EMBL/GenBank/DDBJ whole genome shotgun (WGS) entry which is preliminary data.</text>
</comment>
<evidence type="ECO:0000313" key="4">
    <source>
        <dbReference type="Proteomes" id="UP000531581"/>
    </source>
</evidence>
<dbReference type="Proteomes" id="UP000557656">
    <property type="component" value="Unassembled WGS sequence"/>
</dbReference>
<name>A0A7Y7UQS8_9SPHN</name>
<dbReference type="Proteomes" id="UP000531581">
    <property type="component" value="Unassembled WGS sequence"/>
</dbReference>
<dbReference type="AlphaFoldDB" id="A0A7Y7UQS8"/>
<protein>
    <recommendedName>
        <fullName evidence="6">Bacteriophage Mu GpT domain-containing protein</fullName>
    </recommendedName>
</protein>
<dbReference type="GeneID" id="78485663"/>
<feature type="region of interest" description="Disordered" evidence="1">
    <location>
        <begin position="230"/>
        <end position="254"/>
    </location>
</feature>
<accession>A0A7Y7UQS8</accession>
<dbReference type="Pfam" id="PF25209">
    <property type="entry name" value="Phage_capsid_4"/>
    <property type="match status" value="1"/>
</dbReference>
<evidence type="ECO:0000313" key="5">
    <source>
        <dbReference type="Proteomes" id="UP000557656"/>
    </source>
</evidence>
<proteinExistence type="predicted"/>
<evidence type="ECO:0000313" key="2">
    <source>
        <dbReference type="EMBL" id="NNG54362.1"/>
    </source>
</evidence>
<dbReference type="EMBL" id="JABEOV010000018">
    <property type="protein sequence ID" value="NNG54362.1"/>
    <property type="molecule type" value="Genomic_DNA"/>
</dbReference>
<reference evidence="4 5" key="1">
    <citation type="submission" date="2020-05" db="EMBL/GenBank/DDBJ databases">
        <title>Draft Genome Sequences of Sphingomonas sp. Isolated from the International Space Station.</title>
        <authorList>
            <person name="Bijlani S."/>
            <person name="Singh N.K."/>
            <person name="Mason C.E."/>
            <person name="Wang C.C."/>
            <person name="Venkateswaran K."/>
        </authorList>
    </citation>
    <scope>NUCLEOTIDE SEQUENCE [LARGE SCALE GENOMIC DNA]</scope>
    <source>
        <strain evidence="2 5">IIF7SW-B5</strain>
        <strain evidence="3">ISS-IIF7SWP</strain>
    </source>
</reference>
<evidence type="ECO:0008006" key="6">
    <source>
        <dbReference type="Google" id="ProtNLM"/>
    </source>
</evidence>
<feature type="region of interest" description="Disordered" evidence="1">
    <location>
        <begin position="305"/>
        <end position="327"/>
    </location>
</feature>
<evidence type="ECO:0000313" key="3">
    <source>
        <dbReference type="EMBL" id="NVP31562.1"/>
    </source>
</evidence>
<sequence>MRSRRKWPHVAAFRRSTVIDRSNQDRPDARMTNASEITVERRADAPAISRSASLNPATWDATNRTIEVVWTTGARGARFDWDNLRVIEEELSTEATSVRLQRLNSGAPVLNAHGRGDLSSQIGVVVPGSAKMVSGQGVALLRLSNRPEIASIVDDIAAGIIRNISVGYVVHVWEVEERNGTTPVWRAIDWEPTEISFVPVPFDPAAQVRATTDLHPCIIRQKGKAMTTPATISTTTDDNVNTHQRGDTNTPSGSAASITELRRYFDMLGETGELGETQRASLILEAAERGLSMTEVRSMTVRMMGDRQRQQTGPLAFHSGGDQTFDNPQFHARAIEDALYARMSGAAPSSAAREFMGMSMVQIAGAMLERSGRGHARNLSPTDILSAAAWNGNGTRAGSHGYMARAAGMMTTSDFPELLTGAGQRFLMDVFAAAGSPLKQVARRRSARDFRAISGIELSGFGTLQEVQEAGEIKHGSFKSRKESYALKTYAKQFGLSRQAIINDDLGAFGDPIRSMARSAAETEAALFAKLVTSNPTMADGSPLFDAVHGNLAPAADTGKPVGTNISNGRIAMRRQKDLDGVTPLATAPKFIVTGPDLETWVEQLLSETISPARADDANPFAGKLTPLVEPRFDGPSWYLFADPSLSPVLEYAYLDDLPGPHIETRDGWDVLGTEFRVYMDFGAGAVDWRGGFKNTGATG</sequence>
<dbReference type="EMBL" id="JABYQV010000007">
    <property type="protein sequence ID" value="NVP31562.1"/>
    <property type="molecule type" value="Genomic_DNA"/>
</dbReference>
<organism evidence="3 4">
    <name type="scientific">Sphingomonas sanguinis</name>
    <dbReference type="NCBI Taxonomy" id="33051"/>
    <lineage>
        <taxon>Bacteria</taxon>
        <taxon>Pseudomonadati</taxon>
        <taxon>Pseudomonadota</taxon>
        <taxon>Alphaproteobacteria</taxon>
        <taxon>Sphingomonadales</taxon>
        <taxon>Sphingomonadaceae</taxon>
        <taxon>Sphingomonas</taxon>
    </lineage>
</organism>
<dbReference type="RefSeq" id="WP_156477678.1">
    <property type="nucleotide sequence ID" value="NZ_JABEOV010000018.1"/>
</dbReference>
<feature type="compositionally biased region" description="Polar residues" evidence="1">
    <location>
        <begin position="237"/>
        <end position="254"/>
    </location>
</feature>
<gene>
    <name evidence="2" type="ORF">HKX05_13460</name>
    <name evidence="3" type="ORF">HLV41_10955</name>
</gene>
<evidence type="ECO:0000256" key="1">
    <source>
        <dbReference type="SAM" id="MobiDB-lite"/>
    </source>
</evidence>